<sequence>MSNVWTVEEPQRLSIDAAVDRVDVNLVSGRVNLVGGEDGPARVDVTRAGRTPVIVEVVDRTLVIRHHRMPRFPGVLWWIGQLRRRFRVEVSIGVPRATGAYVRLVDGAVVAAGLRTDTDVELTSGRITLMGLGGRTRAKVVAGPVEALGVDGDLSLKTVSGELVLADSAADRVEMSTVSGSVTCDLDNPHHRELRLHATSGSVTVRVREDADLAVDLHTQSGQITSAFPQLATERHGSSQHRRGQLGGGTGKLWATTVSGSIALLARPVDDGGETPA</sequence>
<evidence type="ECO:0000313" key="3">
    <source>
        <dbReference type="Proteomes" id="UP000199632"/>
    </source>
</evidence>
<name>A0A1H3R2R0_9ACTN</name>
<evidence type="ECO:0000259" key="1">
    <source>
        <dbReference type="Pfam" id="PF13349"/>
    </source>
</evidence>
<protein>
    <submittedName>
        <fullName evidence="2">Putative adhesin</fullName>
    </submittedName>
</protein>
<proteinExistence type="predicted"/>
<dbReference type="InterPro" id="IPR025164">
    <property type="entry name" value="Toastrack_DUF4097"/>
</dbReference>
<dbReference type="Pfam" id="PF13349">
    <property type="entry name" value="DUF4097"/>
    <property type="match status" value="1"/>
</dbReference>
<gene>
    <name evidence="2" type="ORF">SAMN05421684_3410</name>
</gene>
<reference evidence="3" key="1">
    <citation type="submission" date="2016-10" db="EMBL/GenBank/DDBJ databases">
        <authorList>
            <person name="Varghese N."/>
            <person name="Submissions S."/>
        </authorList>
    </citation>
    <scope>NUCLEOTIDE SEQUENCE [LARGE SCALE GENOMIC DNA]</scope>
    <source>
        <strain evidence="3">DSM 44718</strain>
    </source>
</reference>
<feature type="domain" description="DUF4097" evidence="1">
    <location>
        <begin position="85"/>
        <end position="264"/>
    </location>
</feature>
<dbReference type="RefSeq" id="WP_239083595.1">
    <property type="nucleotide sequence ID" value="NZ_BOND01000008.1"/>
</dbReference>
<evidence type="ECO:0000313" key="2">
    <source>
        <dbReference type="EMBL" id="SDZ19910.1"/>
    </source>
</evidence>
<dbReference type="EMBL" id="FNQB01000002">
    <property type="protein sequence ID" value="SDZ19910.1"/>
    <property type="molecule type" value="Genomic_DNA"/>
</dbReference>
<accession>A0A1H3R2R0</accession>
<dbReference type="STRING" id="137265.SAMN05421684_3410"/>
<dbReference type="Proteomes" id="UP000199632">
    <property type="component" value="Unassembled WGS sequence"/>
</dbReference>
<dbReference type="AlphaFoldDB" id="A0A1H3R2R0"/>
<keyword evidence="3" id="KW-1185">Reference proteome</keyword>
<organism evidence="2 3">
    <name type="scientific">Asanoa ishikariensis</name>
    <dbReference type="NCBI Taxonomy" id="137265"/>
    <lineage>
        <taxon>Bacteria</taxon>
        <taxon>Bacillati</taxon>
        <taxon>Actinomycetota</taxon>
        <taxon>Actinomycetes</taxon>
        <taxon>Micromonosporales</taxon>
        <taxon>Micromonosporaceae</taxon>
        <taxon>Asanoa</taxon>
    </lineage>
</organism>